<feature type="chain" id="PRO_5007544813" evidence="1">
    <location>
        <begin position="24"/>
        <end position="160"/>
    </location>
</feature>
<name>A0A147EZZ7_MICTE</name>
<protein>
    <submittedName>
        <fullName evidence="2">Uncharacterized protein</fullName>
    </submittedName>
</protein>
<evidence type="ECO:0000256" key="1">
    <source>
        <dbReference type="SAM" id="SignalP"/>
    </source>
</evidence>
<dbReference type="PROSITE" id="PS51257">
    <property type="entry name" value="PROKAR_LIPOPROTEIN"/>
    <property type="match status" value="1"/>
</dbReference>
<dbReference type="RefSeq" id="WP_058622818.1">
    <property type="nucleotide sequence ID" value="NZ_LDRT01000021.1"/>
</dbReference>
<sequence length="160" mass="17356">MKHPLTVLALTAGMLILCGCAAAAPTYEEVRAEADEVLQEVADLVPEPKEVIPTEGIEPYSCKDELIFGKGKGKFYTGQWAVFVDESFDIPSFIAQVPDALGAGWSEQTLGVPVSFAQVYLVRDFPRMTLTVRELTIEGRKAIDLLAISRCGTIPETPAP</sequence>
<dbReference type="PATRIC" id="fig|2033.6.peg.1615"/>
<proteinExistence type="predicted"/>
<evidence type="ECO:0000313" key="3">
    <source>
        <dbReference type="Proteomes" id="UP000075025"/>
    </source>
</evidence>
<dbReference type="Proteomes" id="UP000075025">
    <property type="component" value="Unassembled WGS sequence"/>
</dbReference>
<evidence type="ECO:0000313" key="2">
    <source>
        <dbReference type="EMBL" id="KTR95926.1"/>
    </source>
</evidence>
<keyword evidence="1" id="KW-0732">Signal</keyword>
<organism evidence="2 3">
    <name type="scientific">Microbacterium testaceum</name>
    <name type="common">Aureobacterium testaceum</name>
    <name type="synonym">Brevibacterium testaceum</name>
    <dbReference type="NCBI Taxonomy" id="2033"/>
    <lineage>
        <taxon>Bacteria</taxon>
        <taxon>Bacillati</taxon>
        <taxon>Actinomycetota</taxon>
        <taxon>Actinomycetes</taxon>
        <taxon>Micrococcales</taxon>
        <taxon>Microbacteriaceae</taxon>
        <taxon>Microbacterium</taxon>
    </lineage>
</organism>
<accession>A0A147EZZ7</accession>
<dbReference type="EMBL" id="LDRT01000021">
    <property type="protein sequence ID" value="KTR95926.1"/>
    <property type="molecule type" value="Genomic_DNA"/>
</dbReference>
<comment type="caution">
    <text evidence="2">The sequence shown here is derived from an EMBL/GenBank/DDBJ whole genome shotgun (WGS) entry which is preliminary data.</text>
</comment>
<feature type="signal peptide" evidence="1">
    <location>
        <begin position="1"/>
        <end position="23"/>
    </location>
</feature>
<gene>
    <name evidence="2" type="ORF">NS220_04065</name>
</gene>
<dbReference type="OrthoDB" id="5070518at2"/>
<reference evidence="2 3" key="1">
    <citation type="journal article" date="2016" name="Front. Microbiol.">
        <title>Genomic Resource of Rice Seed Associated Bacteria.</title>
        <authorList>
            <person name="Midha S."/>
            <person name="Bansal K."/>
            <person name="Sharma S."/>
            <person name="Kumar N."/>
            <person name="Patil P.P."/>
            <person name="Chaudhry V."/>
            <person name="Patil P.B."/>
        </authorList>
    </citation>
    <scope>NUCLEOTIDE SEQUENCE [LARGE SCALE GENOMIC DNA]</scope>
    <source>
        <strain evidence="2 3">NS220</strain>
    </source>
</reference>
<dbReference type="AlphaFoldDB" id="A0A147EZZ7"/>